<reference evidence="1 2" key="1">
    <citation type="submission" date="2013-12" db="EMBL/GenBank/DDBJ databases">
        <authorList>
            <consortium name="DOE Joint Genome Institute"/>
            <person name="Eisen J."/>
            <person name="Huntemann M."/>
            <person name="Han J."/>
            <person name="Chen A."/>
            <person name="Kyrpides N."/>
            <person name="Mavromatis K."/>
            <person name="Markowitz V."/>
            <person name="Palaniappan K."/>
            <person name="Ivanova N."/>
            <person name="Schaumberg A."/>
            <person name="Pati A."/>
            <person name="Liolios K."/>
            <person name="Nordberg H.P."/>
            <person name="Cantor M.N."/>
            <person name="Hua S.X."/>
            <person name="Woyke T."/>
        </authorList>
    </citation>
    <scope>NUCLEOTIDE SEQUENCE [LARGE SCALE GENOMIC DNA]</scope>
    <source>
        <strain evidence="2">DSM 19437</strain>
    </source>
</reference>
<gene>
    <name evidence="1" type="ORF">NIASO_12815</name>
</gene>
<dbReference type="AlphaFoldDB" id="W0F3U3"/>
<evidence type="ECO:0000313" key="1">
    <source>
        <dbReference type="EMBL" id="AHF17705.1"/>
    </source>
</evidence>
<dbReference type="KEGG" id="nso:NIASO_12815"/>
<dbReference type="HOGENOM" id="CLU_2789692_0_0_10"/>
<keyword evidence="2" id="KW-1185">Reference proteome</keyword>
<name>W0F3U3_9BACT</name>
<proteinExistence type="predicted"/>
<organism evidence="1 2">
    <name type="scientific">Niabella soli DSM 19437</name>
    <dbReference type="NCBI Taxonomy" id="929713"/>
    <lineage>
        <taxon>Bacteria</taxon>
        <taxon>Pseudomonadati</taxon>
        <taxon>Bacteroidota</taxon>
        <taxon>Chitinophagia</taxon>
        <taxon>Chitinophagales</taxon>
        <taxon>Chitinophagaceae</taxon>
        <taxon>Niabella</taxon>
    </lineage>
</organism>
<sequence length="68" mass="7686">MDFNENRSKTLARIYQRYPEAQSADLGALKGDVGFWVILKDGATIFFRLVEPVAFDAPDGSPFWIFGE</sequence>
<accession>W0F3U3</accession>
<protein>
    <submittedName>
        <fullName evidence="1">Uncharacterized protein</fullName>
    </submittedName>
</protein>
<dbReference type="EMBL" id="CP007035">
    <property type="protein sequence ID" value="AHF17705.1"/>
    <property type="molecule type" value="Genomic_DNA"/>
</dbReference>
<dbReference type="Proteomes" id="UP000003586">
    <property type="component" value="Chromosome"/>
</dbReference>
<evidence type="ECO:0000313" key="2">
    <source>
        <dbReference type="Proteomes" id="UP000003586"/>
    </source>
</evidence>